<evidence type="ECO:0000256" key="4">
    <source>
        <dbReference type="ARBA" id="ARBA00022692"/>
    </source>
</evidence>
<feature type="transmembrane region" description="Helical" evidence="7">
    <location>
        <begin position="99"/>
        <end position="121"/>
    </location>
</feature>
<evidence type="ECO:0000256" key="6">
    <source>
        <dbReference type="ARBA" id="ARBA00023136"/>
    </source>
</evidence>
<sequence>MTRFIAARLVMIIPILFGVSFFVFMLAHIAPGDVSITLTGPYATEETREKIREAYGLNEPLPVQYGRWLGHILEGDFGKSIANRRTVTDLIFPKFANTLSLAVTSAALAYVIGLFAGIFAASRPYGYFDRFTIASTLMFGSIPPFWFGLLLVLAFSLSLRWLPATGMTNLIGGGGAVDVILHLILPTIAAGAAPAAIIARTVRATMLEVLS</sequence>
<feature type="domain" description="ABC transmembrane type-1" evidence="8">
    <location>
        <begin position="95"/>
        <end position="211"/>
    </location>
</feature>
<feature type="transmembrane region" description="Helical" evidence="7">
    <location>
        <begin position="133"/>
        <end position="159"/>
    </location>
</feature>
<evidence type="ECO:0000256" key="1">
    <source>
        <dbReference type="ARBA" id="ARBA00004651"/>
    </source>
</evidence>
<dbReference type="PROSITE" id="PS50928">
    <property type="entry name" value="ABC_TM1"/>
    <property type="match status" value="1"/>
</dbReference>
<dbReference type="InterPro" id="IPR000515">
    <property type="entry name" value="MetI-like"/>
</dbReference>
<keyword evidence="3" id="KW-1003">Cell membrane</keyword>
<dbReference type="InterPro" id="IPR045621">
    <property type="entry name" value="BPD_transp_1_N"/>
</dbReference>
<evidence type="ECO:0000256" key="7">
    <source>
        <dbReference type="SAM" id="Phobius"/>
    </source>
</evidence>
<name>A0A382XDL0_9ZZZZ</name>
<comment type="subcellular location">
    <subcellularLocation>
        <location evidence="1">Cell membrane</location>
        <topology evidence="1">Multi-pass membrane protein</topology>
    </subcellularLocation>
</comment>
<protein>
    <recommendedName>
        <fullName evidence="8">ABC transmembrane type-1 domain-containing protein</fullName>
    </recommendedName>
</protein>
<gene>
    <name evidence="9" type="ORF">METZ01_LOCUS421305</name>
</gene>
<proteinExistence type="predicted"/>
<dbReference type="GO" id="GO:0055085">
    <property type="term" value="P:transmembrane transport"/>
    <property type="evidence" value="ECO:0007669"/>
    <property type="project" value="InterPro"/>
</dbReference>
<evidence type="ECO:0000256" key="3">
    <source>
        <dbReference type="ARBA" id="ARBA00022475"/>
    </source>
</evidence>
<dbReference type="InterPro" id="IPR035906">
    <property type="entry name" value="MetI-like_sf"/>
</dbReference>
<dbReference type="AlphaFoldDB" id="A0A382XDL0"/>
<keyword evidence="6 7" id="KW-0472">Membrane</keyword>
<dbReference type="PANTHER" id="PTHR43163">
    <property type="entry name" value="DIPEPTIDE TRANSPORT SYSTEM PERMEASE PROTEIN DPPB-RELATED"/>
    <property type="match status" value="1"/>
</dbReference>
<evidence type="ECO:0000256" key="5">
    <source>
        <dbReference type="ARBA" id="ARBA00022989"/>
    </source>
</evidence>
<evidence type="ECO:0000259" key="8">
    <source>
        <dbReference type="PROSITE" id="PS50928"/>
    </source>
</evidence>
<dbReference type="CDD" id="cd06261">
    <property type="entry name" value="TM_PBP2"/>
    <property type="match status" value="1"/>
</dbReference>
<evidence type="ECO:0000313" key="9">
    <source>
        <dbReference type="EMBL" id="SVD68451.1"/>
    </source>
</evidence>
<reference evidence="9" key="1">
    <citation type="submission" date="2018-05" db="EMBL/GenBank/DDBJ databases">
        <authorList>
            <person name="Lanie J.A."/>
            <person name="Ng W.-L."/>
            <person name="Kazmierczak K.M."/>
            <person name="Andrzejewski T.M."/>
            <person name="Davidsen T.M."/>
            <person name="Wayne K.J."/>
            <person name="Tettelin H."/>
            <person name="Glass J.I."/>
            <person name="Rusch D."/>
            <person name="Podicherti R."/>
            <person name="Tsui H.-C.T."/>
            <person name="Winkler M.E."/>
        </authorList>
    </citation>
    <scope>NUCLEOTIDE SEQUENCE</scope>
</reference>
<feature type="transmembrane region" description="Helical" evidence="7">
    <location>
        <begin position="179"/>
        <end position="199"/>
    </location>
</feature>
<keyword evidence="2" id="KW-0813">Transport</keyword>
<dbReference type="PANTHER" id="PTHR43163:SF6">
    <property type="entry name" value="DIPEPTIDE TRANSPORT SYSTEM PERMEASE PROTEIN DPPB-RELATED"/>
    <property type="match status" value="1"/>
</dbReference>
<accession>A0A382XDL0</accession>
<keyword evidence="4 7" id="KW-0812">Transmembrane</keyword>
<dbReference type="SUPFAM" id="SSF161098">
    <property type="entry name" value="MetI-like"/>
    <property type="match status" value="1"/>
</dbReference>
<keyword evidence="5 7" id="KW-1133">Transmembrane helix</keyword>
<feature type="non-terminal residue" evidence="9">
    <location>
        <position position="211"/>
    </location>
</feature>
<feature type="transmembrane region" description="Helical" evidence="7">
    <location>
        <begin position="9"/>
        <end position="30"/>
    </location>
</feature>
<organism evidence="9">
    <name type="scientific">marine metagenome</name>
    <dbReference type="NCBI Taxonomy" id="408172"/>
    <lineage>
        <taxon>unclassified sequences</taxon>
        <taxon>metagenomes</taxon>
        <taxon>ecological metagenomes</taxon>
    </lineage>
</organism>
<dbReference type="EMBL" id="UINC01166474">
    <property type="protein sequence ID" value="SVD68451.1"/>
    <property type="molecule type" value="Genomic_DNA"/>
</dbReference>
<dbReference type="Pfam" id="PF19300">
    <property type="entry name" value="BPD_transp_1_N"/>
    <property type="match status" value="1"/>
</dbReference>
<evidence type="ECO:0000256" key="2">
    <source>
        <dbReference type="ARBA" id="ARBA00022448"/>
    </source>
</evidence>
<dbReference type="GO" id="GO:0005886">
    <property type="term" value="C:plasma membrane"/>
    <property type="evidence" value="ECO:0007669"/>
    <property type="project" value="UniProtKB-SubCell"/>
</dbReference>
<dbReference type="Gene3D" id="1.10.3720.10">
    <property type="entry name" value="MetI-like"/>
    <property type="match status" value="1"/>
</dbReference>